<sequence length="85" mass="9536">MMAGKGYATKNSSRVEMFDAINTVCEGKKFICDTIKTNITNMHRVKDPVSLEILTGRERAIVNMIGARQIIKRDSRQFADLSKDG</sequence>
<dbReference type="EMBL" id="CP119311">
    <property type="protein sequence ID" value="WEK33889.1"/>
    <property type="molecule type" value="Genomic_DNA"/>
</dbReference>
<name>A0AAJ6BFN6_9BACT</name>
<evidence type="ECO:0000313" key="1">
    <source>
        <dbReference type="EMBL" id="WEK33889.1"/>
    </source>
</evidence>
<reference evidence="1" key="1">
    <citation type="submission" date="2023-03" db="EMBL/GenBank/DDBJ databases">
        <title>Andean soil-derived lignocellulolytic bacterial consortium as a source of novel taxa and putative plastic-active enzymes.</title>
        <authorList>
            <person name="Diaz-Garcia L."/>
            <person name="Chuvochina M."/>
            <person name="Feuerriegel G."/>
            <person name="Bunk B."/>
            <person name="Sproer C."/>
            <person name="Streit W.R."/>
            <person name="Rodriguez L.M."/>
            <person name="Overmann J."/>
            <person name="Jimenez D.J."/>
        </authorList>
    </citation>
    <scope>NUCLEOTIDE SEQUENCE</scope>
    <source>
        <strain evidence="1">MAG 7</strain>
    </source>
</reference>
<protein>
    <submittedName>
        <fullName evidence="1">Uncharacterized protein</fullName>
    </submittedName>
</protein>
<dbReference type="AlphaFoldDB" id="A0AAJ6BFN6"/>
<evidence type="ECO:0000313" key="2">
    <source>
        <dbReference type="Proteomes" id="UP001220610"/>
    </source>
</evidence>
<dbReference type="Proteomes" id="UP001220610">
    <property type="component" value="Chromosome"/>
</dbReference>
<proteinExistence type="predicted"/>
<organism evidence="1 2">
    <name type="scientific">Candidatus Pseudobacter hemicellulosilyticus</name>
    <dbReference type="NCBI Taxonomy" id="3121375"/>
    <lineage>
        <taxon>Bacteria</taxon>
        <taxon>Pseudomonadati</taxon>
        <taxon>Bacteroidota</taxon>
        <taxon>Chitinophagia</taxon>
        <taxon>Chitinophagales</taxon>
        <taxon>Chitinophagaceae</taxon>
        <taxon>Pseudobacter</taxon>
    </lineage>
</organism>
<accession>A0AAJ6BFN6</accession>
<gene>
    <name evidence="1" type="ORF">P0Y53_15480</name>
</gene>